<protein>
    <recommendedName>
        <fullName evidence="2">Gp6 domain containing protein</fullName>
    </recommendedName>
</protein>
<evidence type="ECO:0008006" key="2">
    <source>
        <dbReference type="Google" id="ProtNLM"/>
    </source>
</evidence>
<sequence length="211" mass="22277">MAATFVTVSELRSDLGIGTLYSDAVIDEVCQTAQDLISQFLWFNTAPVVATSLTSNVATVTIAASNLFVTGQTVTIAGSGATYNGTRVITGMGPASVGSNNLFIGYPFNYPRGYQFLQFAITGTNESTHLVQPYGLMTGPDHKTQSYATTPGVRQASMILAVSIWQARQSTQSGGMSVDGYSPSPFKMSNTLMASIRGLVAPYLSPDSMVG</sequence>
<organism evidence="1">
    <name type="scientific">uncultured Caudovirales phage</name>
    <dbReference type="NCBI Taxonomy" id="2100421"/>
    <lineage>
        <taxon>Viruses</taxon>
        <taxon>Duplodnaviria</taxon>
        <taxon>Heunggongvirae</taxon>
        <taxon>Uroviricota</taxon>
        <taxon>Caudoviricetes</taxon>
        <taxon>Peduoviridae</taxon>
        <taxon>Maltschvirus</taxon>
        <taxon>Maltschvirus maltsch</taxon>
    </lineage>
</organism>
<dbReference type="EMBL" id="LR796988">
    <property type="protein sequence ID" value="CAB4180066.1"/>
    <property type="molecule type" value="Genomic_DNA"/>
</dbReference>
<name>A0A6J5QCH2_9CAUD</name>
<evidence type="ECO:0000313" key="1">
    <source>
        <dbReference type="EMBL" id="CAB4180066.1"/>
    </source>
</evidence>
<accession>A0A6J5QCH2</accession>
<reference evidence="1" key="1">
    <citation type="submission" date="2020-05" db="EMBL/GenBank/DDBJ databases">
        <authorList>
            <person name="Chiriac C."/>
            <person name="Salcher M."/>
            <person name="Ghai R."/>
            <person name="Kavagutti S V."/>
        </authorList>
    </citation>
    <scope>NUCLEOTIDE SEQUENCE</scope>
</reference>
<proteinExistence type="predicted"/>
<gene>
    <name evidence="1" type="ORF">UFOVP1038_10</name>
</gene>